<accession>A0A9J6NXF9</accession>
<reference evidence="2" key="2">
    <citation type="submission" date="2021-04" db="EMBL/GenBank/DDBJ databases">
        <authorList>
            <person name="Dong X."/>
        </authorList>
    </citation>
    <scope>NUCLEOTIDE SEQUENCE</scope>
    <source>
        <strain evidence="2">ZWT</strain>
    </source>
</reference>
<dbReference type="EMBL" id="JAGSOJ010000001">
    <property type="protein sequence ID" value="MCM1988585.1"/>
    <property type="molecule type" value="Genomic_DNA"/>
</dbReference>
<name>A0A9J6NXF9_9CLOT</name>
<gene>
    <name evidence="2" type="ORF">KDK92_02450</name>
</gene>
<protein>
    <submittedName>
        <fullName evidence="2">Uncharacterized protein</fullName>
    </submittedName>
</protein>
<evidence type="ECO:0000313" key="3">
    <source>
        <dbReference type="Proteomes" id="UP001056429"/>
    </source>
</evidence>
<keyword evidence="3" id="KW-1185">Reference proteome</keyword>
<evidence type="ECO:0000256" key="1">
    <source>
        <dbReference type="SAM" id="Phobius"/>
    </source>
</evidence>
<dbReference type="RefSeq" id="WP_250857451.1">
    <property type="nucleotide sequence ID" value="NZ_JAGSOJ010000001.1"/>
</dbReference>
<dbReference type="AlphaFoldDB" id="A0A9J6NXF9"/>
<organism evidence="2 3">
    <name type="scientific">Oceanirhabdus seepicola</name>
    <dbReference type="NCBI Taxonomy" id="2828781"/>
    <lineage>
        <taxon>Bacteria</taxon>
        <taxon>Bacillati</taxon>
        <taxon>Bacillota</taxon>
        <taxon>Clostridia</taxon>
        <taxon>Eubacteriales</taxon>
        <taxon>Clostridiaceae</taxon>
        <taxon>Oceanirhabdus</taxon>
    </lineage>
</organism>
<keyword evidence="1" id="KW-0472">Membrane</keyword>
<comment type="caution">
    <text evidence="2">The sequence shown here is derived from an EMBL/GenBank/DDBJ whole genome shotgun (WGS) entry which is preliminary data.</text>
</comment>
<dbReference type="Proteomes" id="UP001056429">
    <property type="component" value="Unassembled WGS sequence"/>
</dbReference>
<keyword evidence="1" id="KW-1133">Transmembrane helix</keyword>
<sequence>MVDGITLIFSGLICIFLQRTEWHKNYIEEHNFTDSEEIWVFIRNVMGVCLIFIGVLICIITLIN</sequence>
<keyword evidence="1" id="KW-0812">Transmembrane</keyword>
<reference evidence="2" key="1">
    <citation type="journal article" date="2021" name="mSystems">
        <title>Bacteria and Archaea Synergistically Convert Glycine Betaine to Biogenic Methane in the Formosa Cold Seep of the South China Sea.</title>
        <authorList>
            <person name="Li L."/>
            <person name="Zhang W."/>
            <person name="Zhang S."/>
            <person name="Song L."/>
            <person name="Sun Q."/>
            <person name="Zhang H."/>
            <person name="Xiang H."/>
            <person name="Dong X."/>
        </authorList>
    </citation>
    <scope>NUCLEOTIDE SEQUENCE</scope>
    <source>
        <strain evidence="2">ZWT</strain>
    </source>
</reference>
<proteinExistence type="predicted"/>
<feature type="transmembrane region" description="Helical" evidence="1">
    <location>
        <begin position="38"/>
        <end position="63"/>
    </location>
</feature>
<evidence type="ECO:0000313" key="2">
    <source>
        <dbReference type="EMBL" id="MCM1988585.1"/>
    </source>
</evidence>